<reference evidence="1" key="1">
    <citation type="submission" date="2019-03" db="EMBL/GenBank/DDBJ databases">
        <authorList>
            <person name="Mank J."/>
            <person name="Almeida P."/>
        </authorList>
    </citation>
    <scope>NUCLEOTIDE SEQUENCE</scope>
    <source>
        <strain evidence="1">78183</strain>
    </source>
</reference>
<name>A0A6N2LM03_SALVM</name>
<protein>
    <submittedName>
        <fullName evidence="1">Uncharacterized protein</fullName>
    </submittedName>
</protein>
<proteinExistence type="predicted"/>
<evidence type="ECO:0000313" key="1">
    <source>
        <dbReference type="EMBL" id="VFU36504.1"/>
    </source>
</evidence>
<dbReference type="EMBL" id="CAADRP010001113">
    <property type="protein sequence ID" value="VFU36504.1"/>
    <property type="molecule type" value="Genomic_DNA"/>
</dbReference>
<sequence>MVLVRRQCACHVQIGCSRQTLGFAGACPFASLPHPTLMRNRILLLILPRLLKLDRTFHPIVGSISVPQGGCNRKS</sequence>
<accession>A0A6N2LM03</accession>
<dbReference type="AlphaFoldDB" id="A0A6N2LM03"/>
<organism evidence="1">
    <name type="scientific">Salix viminalis</name>
    <name type="common">Common osier</name>
    <name type="synonym">Basket willow</name>
    <dbReference type="NCBI Taxonomy" id="40686"/>
    <lineage>
        <taxon>Eukaryota</taxon>
        <taxon>Viridiplantae</taxon>
        <taxon>Streptophyta</taxon>
        <taxon>Embryophyta</taxon>
        <taxon>Tracheophyta</taxon>
        <taxon>Spermatophyta</taxon>
        <taxon>Magnoliopsida</taxon>
        <taxon>eudicotyledons</taxon>
        <taxon>Gunneridae</taxon>
        <taxon>Pentapetalae</taxon>
        <taxon>rosids</taxon>
        <taxon>fabids</taxon>
        <taxon>Malpighiales</taxon>
        <taxon>Salicaceae</taxon>
        <taxon>Saliceae</taxon>
        <taxon>Salix</taxon>
    </lineage>
</organism>
<gene>
    <name evidence="1" type="ORF">SVIM_LOCUS184665</name>
</gene>